<keyword evidence="2" id="KW-0813">Transport</keyword>
<feature type="region of interest" description="Disordered" evidence="6">
    <location>
        <begin position="207"/>
        <end position="234"/>
    </location>
</feature>
<evidence type="ECO:0000313" key="10">
    <source>
        <dbReference type="Proteomes" id="UP000019140"/>
    </source>
</evidence>
<gene>
    <name evidence="9" type="ORF">ETSY2_36100</name>
</gene>
<evidence type="ECO:0000313" key="9">
    <source>
        <dbReference type="EMBL" id="ETX02180.1"/>
    </source>
</evidence>
<feature type="transmembrane region" description="Helical" evidence="7">
    <location>
        <begin position="249"/>
        <end position="272"/>
    </location>
</feature>
<dbReference type="PROSITE" id="PS50850">
    <property type="entry name" value="MFS"/>
    <property type="match status" value="1"/>
</dbReference>
<evidence type="ECO:0000256" key="3">
    <source>
        <dbReference type="ARBA" id="ARBA00022692"/>
    </source>
</evidence>
<keyword evidence="4 7" id="KW-1133">Transmembrane helix</keyword>
<evidence type="ECO:0000259" key="8">
    <source>
        <dbReference type="PROSITE" id="PS50850"/>
    </source>
</evidence>
<dbReference type="SUPFAM" id="SSF103473">
    <property type="entry name" value="MFS general substrate transporter"/>
    <property type="match status" value="1"/>
</dbReference>
<dbReference type="GO" id="GO:0016020">
    <property type="term" value="C:membrane"/>
    <property type="evidence" value="ECO:0007669"/>
    <property type="project" value="UniProtKB-SubCell"/>
</dbReference>
<accession>W4LW99</accession>
<dbReference type="Proteomes" id="UP000019140">
    <property type="component" value="Unassembled WGS sequence"/>
</dbReference>
<sequence length="437" mass="46492">MTTLTAALHWRPHPPFFYGWLVLGTGALGAFVATSIAGVVLGGIQGLIVEETGWNRSTIGLAAAVGVWGSGLVAPFIGRLADRYGPRWIMPLGTLLLGLGLFVLAGSEAIWVFFLVAVLIRAISQPLLIGVVPQTNAVSFFRRQRNLALALTGLFRPVSGAILIPLISAVAVVSNWRTAFHGLGVLSLLFTLPMLLVIRRRPEDIGLRPDGDPAESHVPARTGVDPEVTNQTRPSEPVWTAREVLRTRAFWFVAIAMFLSVSSSSSIGFNMVPYLHETAHLSTTQAAGVLSVGTLFALTNLVWGYVADKLTPRRCMIGEMLGGAGMILFLIAVDSLLSAYAFGMLWGIVSSAQVLVYMILARYFGQASYGAIAGTMRPFEAGGLGVGQSLGTLLYDVTGNYDTLIIAALGAHLLAALLMLLARPPVPPSLAFVSDAP</sequence>
<evidence type="ECO:0000256" key="5">
    <source>
        <dbReference type="ARBA" id="ARBA00023136"/>
    </source>
</evidence>
<dbReference type="InterPro" id="IPR052983">
    <property type="entry name" value="MFS_Riboflavin_Transporter"/>
</dbReference>
<dbReference type="PANTHER" id="PTHR43385">
    <property type="entry name" value="RIBOFLAVIN TRANSPORTER RIBJ"/>
    <property type="match status" value="1"/>
</dbReference>
<dbReference type="PANTHER" id="PTHR43385:SF1">
    <property type="entry name" value="RIBOFLAVIN TRANSPORTER RIBJ"/>
    <property type="match status" value="1"/>
</dbReference>
<evidence type="ECO:0000256" key="7">
    <source>
        <dbReference type="SAM" id="Phobius"/>
    </source>
</evidence>
<keyword evidence="5 7" id="KW-0472">Membrane</keyword>
<feature type="transmembrane region" description="Helical" evidence="7">
    <location>
        <begin position="404"/>
        <end position="422"/>
    </location>
</feature>
<name>W4LW99_9BACT</name>
<feature type="transmembrane region" description="Helical" evidence="7">
    <location>
        <begin position="88"/>
        <end position="105"/>
    </location>
</feature>
<evidence type="ECO:0000256" key="4">
    <source>
        <dbReference type="ARBA" id="ARBA00022989"/>
    </source>
</evidence>
<dbReference type="InterPro" id="IPR011701">
    <property type="entry name" value="MFS"/>
</dbReference>
<feature type="transmembrane region" description="Helical" evidence="7">
    <location>
        <begin position="179"/>
        <end position="198"/>
    </location>
</feature>
<organism evidence="9 10">
    <name type="scientific">Candidatus Entotheonella gemina</name>
    <dbReference type="NCBI Taxonomy" id="1429439"/>
    <lineage>
        <taxon>Bacteria</taxon>
        <taxon>Pseudomonadati</taxon>
        <taxon>Nitrospinota/Tectimicrobiota group</taxon>
        <taxon>Candidatus Tectimicrobiota</taxon>
        <taxon>Candidatus Entotheonellia</taxon>
        <taxon>Candidatus Entotheonellales</taxon>
        <taxon>Candidatus Entotheonellaceae</taxon>
        <taxon>Candidatus Entotheonella</taxon>
    </lineage>
</organism>
<evidence type="ECO:0000256" key="2">
    <source>
        <dbReference type="ARBA" id="ARBA00022448"/>
    </source>
</evidence>
<keyword evidence="10" id="KW-1185">Reference proteome</keyword>
<dbReference type="AlphaFoldDB" id="W4LW99"/>
<feature type="transmembrane region" description="Helical" evidence="7">
    <location>
        <begin position="315"/>
        <end position="333"/>
    </location>
</feature>
<feature type="transmembrane region" description="Helical" evidence="7">
    <location>
        <begin position="284"/>
        <end position="303"/>
    </location>
</feature>
<feature type="transmembrane region" description="Helical" evidence="7">
    <location>
        <begin position="20"/>
        <end position="47"/>
    </location>
</feature>
<protein>
    <recommendedName>
        <fullName evidence="8">Major facilitator superfamily (MFS) profile domain-containing protein</fullName>
    </recommendedName>
</protein>
<dbReference type="Gene3D" id="1.20.1250.20">
    <property type="entry name" value="MFS general substrate transporter like domains"/>
    <property type="match status" value="2"/>
</dbReference>
<evidence type="ECO:0000256" key="6">
    <source>
        <dbReference type="SAM" id="MobiDB-lite"/>
    </source>
</evidence>
<feature type="transmembrane region" description="Helical" evidence="7">
    <location>
        <begin position="59"/>
        <end position="81"/>
    </location>
</feature>
<feature type="transmembrane region" description="Helical" evidence="7">
    <location>
        <begin position="153"/>
        <end position="173"/>
    </location>
</feature>
<comment type="caution">
    <text evidence="9">The sequence shown here is derived from an EMBL/GenBank/DDBJ whole genome shotgun (WGS) entry which is preliminary data.</text>
</comment>
<dbReference type="EMBL" id="AZHX01001558">
    <property type="protein sequence ID" value="ETX02180.1"/>
    <property type="molecule type" value="Genomic_DNA"/>
</dbReference>
<reference evidence="9 10" key="1">
    <citation type="journal article" date="2014" name="Nature">
        <title>An environmental bacterial taxon with a large and distinct metabolic repertoire.</title>
        <authorList>
            <person name="Wilson M.C."/>
            <person name="Mori T."/>
            <person name="Ruckert C."/>
            <person name="Uria A.R."/>
            <person name="Helf M.J."/>
            <person name="Takada K."/>
            <person name="Gernert C."/>
            <person name="Steffens U.A."/>
            <person name="Heycke N."/>
            <person name="Schmitt S."/>
            <person name="Rinke C."/>
            <person name="Helfrich E.J."/>
            <person name="Brachmann A.O."/>
            <person name="Gurgui C."/>
            <person name="Wakimoto T."/>
            <person name="Kracht M."/>
            <person name="Crusemann M."/>
            <person name="Hentschel U."/>
            <person name="Abe I."/>
            <person name="Matsunaga S."/>
            <person name="Kalinowski J."/>
            <person name="Takeyama H."/>
            <person name="Piel J."/>
        </authorList>
    </citation>
    <scope>NUCLEOTIDE SEQUENCE [LARGE SCALE GENOMIC DNA]</scope>
    <source>
        <strain evidence="10">TSY2</strain>
    </source>
</reference>
<feature type="domain" description="Major facilitator superfamily (MFS) profile" evidence="8">
    <location>
        <begin position="22"/>
        <end position="427"/>
    </location>
</feature>
<proteinExistence type="predicted"/>
<dbReference type="InterPro" id="IPR036259">
    <property type="entry name" value="MFS_trans_sf"/>
</dbReference>
<comment type="subcellular location">
    <subcellularLocation>
        <location evidence="1">Membrane</location>
        <topology evidence="1">Multi-pass membrane protein</topology>
    </subcellularLocation>
</comment>
<dbReference type="GO" id="GO:0022857">
    <property type="term" value="F:transmembrane transporter activity"/>
    <property type="evidence" value="ECO:0007669"/>
    <property type="project" value="InterPro"/>
</dbReference>
<dbReference type="InterPro" id="IPR020846">
    <property type="entry name" value="MFS_dom"/>
</dbReference>
<feature type="transmembrane region" description="Helical" evidence="7">
    <location>
        <begin position="339"/>
        <end position="360"/>
    </location>
</feature>
<keyword evidence="3 7" id="KW-0812">Transmembrane</keyword>
<dbReference type="Pfam" id="PF07690">
    <property type="entry name" value="MFS_1"/>
    <property type="match status" value="1"/>
</dbReference>
<dbReference type="HOGENOM" id="CLU_001265_59_9_7"/>
<feature type="transmembrane region" description="Helical" evidence="7">
    <location>
        <begin position="111"/>
        <end position="132"/>
    </location>
</feature>
<evidence type="ECO:0000256" key="1">
    <source>
        <dbReference type="ARBA" id="ARBA00004141"/>
    </source>
</evidence>